<dbReference type="PANTHER" id="PTHR13822">
    <property type="entry name" value="ATP SYNTHASE DELTA/EPSILON CHAIN"/>
    <property type="match status" value="1"/>
</dbReference>
<dbReference type="GO" id="GO:0046933">
    <property type="term" value="F:proton-transporting ATP synthase activity, rotational mechanism"/>
    <property type="evidence" value="ECO:0007669"/>
    <property type="project" value="UniProtKB-UniRule"/>
</dbReference>
<evidence type="ECO:0000256" key="6">
    <source>
        <dbReference type="ARBA" id="ARBA00023196"/>
    </source>
</evidence>
<keyword evidence="6 8" id="KW-0139">CF(1)</keyword>
<dbReference type="SUPFAM" id="SSF46604">
    <property type="entry name" value="Epsilon subunit of F1F0-ATP synthase C-terminal domain"/>
    <property type="match status" value="1"/>
</dbReference>
<keyword evidence="8" id="KW-1003">Cell membrane</keyword>
<dbReference type="Gene3D" id="1.20.5.440">
    <property type="entry name" value="ATP synthase delta/epsilon subunit, C-terminal domain"/>
    <property type="match status" value="1"/>
</dbReference>
<dbReference type="Gene3D" id="2.60.15.10">
    <property type="entry name" value="F0F1 ATP synthase delta/epsilon subunit, N-terminal"/>
    <property type="match status" value="1"/>
</dbReference>
<dbReference type="PANTHER" id="PTHR13822:SF10">
    <property type="entry name" value="ATP SYNTHASE EPSILON CHAIN, CHLOROPLASTIC"/>
    <property type="match status" value="1"/>
</dbReference>
<evidence type="ECO:0000256" key="8">
    <source>
        <dbReference type="HAMAP-Rule" id="MF_00530"/>
    </source>
</evidence>
<dbReference type="EMBL" id="CACRTG010000015">
    <property type="protein sequence ID" value="VYT14091.1"/>
    <property type="molecule type" value="Genomic_DNA"/>
</dbReference>
<dbReference type="InterPro" id="IPR001469">
    <property type="entry name" value="ATP_synth_F1_dsu/esu"/>
</dbReference>
<evidence type="ECO:0000256" key="3">
    <source>
        <dbReference type="ARBA" id="ARBA00022448"/>
    </source>
</evidence>
<evidence type="ECO:0000256" key="4">
    <source>
        <dbReference type="ARBA" id="ARBA00023065"/>
    </source>
</evidence>
<dbReference type="InterPro" id="IPR036794">
    <property type="entry name" value="ATP_F1_dsu/esu_C_sf"/>
</dbReference>
<feature type="region of interest" description="Disordered" evidence="10">
    <location>
        <begin position="91"/>
        <end position="110"/>
    </location>
</feature>
<evidence type="ECO:0000259" key="12">
    <source>
        <dbReference type="Pfam" id="PF02823"/>
    </source>
</evidence>
<keyword evidence="7 8" id="KW-0066">ATP synthesis</keyword>
<evidence type="ECO:0000256" key="10">
    <source>
        <dbReference type="SAM" id="MobiDB-lite"/>
    </source>
</evidence>
<protein>
    <recommendedName>
        <fullName evidence="8">ATP synthase epsilon chain</fullName>
    </recommendedName>
    <alternativeName>
        <fullName evidence="8">ATP synthase F1 sector epsilon subunit</fullName>
    </alternativeName>
    <alternativeName>
        <fullName evidence="8">F-ATPase epsilon subunit</fullName>
    </alternativeName>
</protein>
<dbReference type="InterPro" id="IPR020547">
    <property type="entry name" value="ATP_synth_F1_esu_C"/>
</dbReference>
<dbReference type="AlphaFoldDB" id="A0A6N2UCK7"/>
<dbReference type="SUPFAM" id="SSF51344">
    <property type="entry name" value="Epsilon subunit of F1F0-ATP synthase N-terminal domain"/>
    <property type="match status" value="1"/>
</dbReference>
<dbReference type="NCBIfam" id="TIGR01216">
    <property type="entry name" value="ATP_synt_epsi"/>
    <property type="match status" value="1"/>
</dbReference>
<feature type="domain" description="ATP synthase epsilon subunit C-terminal" evidence="11">
    <location>
        <begin position="88"/>
        <end position="133"/>
    </location>
</feature>
<dbReference type="Pfam" id="PF00401">
    <property type="entry name" value="ATP-synt_DE"/>
    <property type="match status" value="1"/>
</dbReference>
<dbReference type="GO" id="GO:0045259">
    <property type="term" value="C:proton-transporting ATP synthase complex"/>
    <property type="evidence" value="ECO:0007669"/>
    <property type="project" value="UniProtKB-KW"/>
</dbReference>
<keyword evidence="4 8" id="KW-0406">Ion transport</keyword>
<evidence type="ECO:0000256" key="2">
    <source>
        <dbReference type="ARBA" id="ARBA00005712"/>
    </source>
</evidence>
<evidence type="ECO:0000256" key="9">
    <source>
        <dbReference type="RuleBase" id="RU003656"/>
    </source>
</evidence>
<sequence>METTFSIRLIASDHLFYDGPCTGVIIPALDGQREVLAHHESVIMAIDCGELKIKMPDGTWQIAIVGSGFARVSHGRVYVLVDTAERPEEIDVKRAQEAKERAEEQLRQKQSIQEYHISSASLARAMSRLSASGKSGNINL</sequence>
<accession>A0A6N2UCK7</accession>
<organism evidence="13">
    <name type="scientific">[Clostridium] nexile</name>
    <dbReference type="NCBI Taxonomy" id="29361"/>
    <lineage>
        <taxon>Bacteria</taxon>
        <taxon>Bacillati</taxon>
        <taxon>Bacillota</taxon>
        <taxon>Clostridia</taxon>
        <taxon>Lachnospirales</taxon>
        <taxon>Lachnospiraceae</taxon>
        <taxon>Tyzzerella</taxon>
    </lineage>
</organism>
<comment type="subcellular location">
    <subcellularLocation>
        <location evidence="1 8">Cell membrane</location>
        <topology evidence="1 8">Peripheral membrane protein</topology>
    </subcellularLocation>
</comment>
<evidence type="ECO:0000256" key="1">
    <source>
        <dbReference type="ARBA" id="ARBA00004202"/>
    </source>
</evidence>
<reference evidence="13" key="1">
    <citation type="submission" date="2019-11" db="EMBL/GenBank/DDBJ databases">
        <authorList>
            <person name="Feng L."/>
        </authorList>
    </citation>
    <scope>NUCLEOTIDE SEQUENCE</scope>
    <source>
        <strain evidence="13">CnexileLFYP112</strain>
    </source>
</reference>
<evidence type="ECO:0000256" key="5">
    <source>
        <dbReference type="ARBA" id="ARBA00023136"/>
    </source>
</evidence>
<dbReference type="InterPro" id="IPR036771">
    <property type="entry name" value="ATPsynth_dsu/esu_N"/>
</dbReference>
<comment type="subunit">
    <text evidence="8 9">F-type ATPases have 2 components, CF(1) - the catalytic core - and CF(0) - the membrane proton channel. CF(1) has five subunits: alpha(3), beta(3), gamma(1), delta(1), epsilon(1). CF(0) has three main subunits: a, b and c.</text>
</comment>
<name>A0A6N2UCK7_9FIRM</name>
<gene>
    <name evidence="13" type="primary">atpC_2</name>
    <name evidence="8" type="synonym">atpC</name>
    <name evidence="13" type="ORF">CNLFYP112_01964</name>
</gene>
<feature type="compositionally biased region" description="Basic and acidic residues" evidence="10">
    <location>
        <begin position="91"/>
        <end position="107"/>
    </location>
</feature>
<proteinExistence type="inferred from homology"/>
<comment type="function">
    <text evidence="8">Produces ATP from ADP in the presence of a proton gradient across the membrane.</text>
</comment>
<dbReference type="InterPro" id="IPR020546">
    <property type="entry name" value="ATP_synth_F1_dsu/esu_N"/>
</dbReference>
<dbReference type="HAMAP" id="MF_00530">
    <property type="entry name" value="ATP_synth_epsil_bac"/>
    <property type="match status" value="1"/>
</dbReference>
<comment type="similarity">
    <text evidence="2 8 9">Belongs to the ATPase epsilon chain family.</text>
</comment>
<keyword evidence="5 8" id="KW-0472">Membrane</keyword>
<keyword evidence="3 8" id="KW-0813">Transport</keyword>
<evidence type="ECO:0000259" key="11">
    <source>
        <dbReference type="Pfam" id="PF00401"/>
    </source>
</evidence>
<evidence type="ECO:0000313" key="13">
    <source>
        <dbReference type="EMBL" id="VYT14091.1"/>
    </source>
</evidence>
<evidence type="ECO:0000256" key="7">
    <source>
        <dbReference type="ARBA" id="ARBA00023310"/>
    </source>
</evidence>
<dbReference type="GO" id="GO:0005524">
    <property type="term" value="F:ATP binding"/>
    <property type="evidence" value="ECO:0007669"/>
    <property type="project" value="UniProtKB-UniRule"/>
</dbReference>
<dbReference type="CDD" id="cd12152">
    <property type="entry name" value="F1-ATPase_delta"/>
    <property type="match status" value="1"/>
</dbReference>
<keyword evidence="8" id="KW-0375">Hydrogen ion transport</keyword>
<feature type="domain" description="ATP synthase F1 complex delta/epsilon subunit N-terminal" evidence="12">
    <location>
        <begin position="5"/>
        <end position="84"/>
    </location>
</feature>
<dbReference type="Pfam" id="PF02823">
    <property type="entry name" value="ATP-synt_DE_N"/>
    <property type="match status" value="1"/>
</dbReference>
<dbReference type="GO" id="GO:0005886">
    <property type="term" value="C:plasma membrane"/>
    <property type="evidence" value="ECO:0007669"/>
    <property type="project" value="UniProtKB-SubCell"/>
</dbReference>